<evidence type="ECO:0000256" key="4">
    <source>
        <dbReference type="ARBA" id="ARBA00022989"/>
    </source>
</evidence>
<feature type="transmembrane region" description="Helical" evidence="6">
    <location>
        <begin position="371"/>
        <end position="386"/>
    </location>
</feature>
<sequence length="602" mass="69200">MLTMEHEAVQAVSPGPNAAVENPPAAAASAWSLAKQFLVRLLIVYFISSMLRNWKQTSKDDASSGNPLSGNLFQPGMPMDVHVYLSEDEHFADFSVPQALFLKLENIAYGDWNAGASGDGSAFYSASIPCPPGVRNNGSLFMHVFVTKSGWSPNPLNQTFSEKWTIHKWHRLNKFRKKVYQKTKNLLTGETDASVQEHQLAEVKQHEILNYWHPNITINMVYDQTLWTQGQLPPPLSDAIRFDPASGKYYPIVYFNDYWNFMSDYQPINETVETLNLSVTYAPLSLFKWQLYVSQTQSSGWFEFFGSEHFEDSDEDKDSLKQALLDTNPYLLGLTVIVSILHMVFEFLAFKNDIMFWRNRESLEGLSVRSLLFNMTVSIIVFLYVLDNDANFVIRLSIFFGLLIDAWKVPKCLDISLDRQNRWFGKIPRLCVREKTSYVESSTKEYDMMAFKYLSWVLFPLLGGYAVYSLLYLEHRGWYSWVLSMLYGFLLTFGFIMMTPQLFINYKLKSVAHLPWRMLTYKFLNTFIDDLFAFVVKMPTLYRIGCFRDDIIFLIYLYQRWAYRVDPSRSNDLDVPKADAVAAAPGTATVTSSSVAAKEKVA</sequence>
<proteinExistence type="inferred from homology"/>
<dbReference type="PANTHER" id="PTHR21347">
    <property type="entry name" value="CLEFT LIP AND PALATE ASSOCIATED TRANSMEMBRANE PROTEIN-RELATED"/>
    <property type="match status" value="1"/>
</dbReference>
<dbReference type="STRING" id="70415.A0A5S6QK76"/>
<reference evidence="8" key="1">
    <citation type="submission" date="2019-12" db="UniProtKB">
        <authorList>
            <consortium name="WormBaseParasite"/>
        </authorList>
    </citation>
    <scope>IDENTIFICATION</scope>
</reference>
<dbReference type="AlphaFoldDB" id="A0A5S6QK76"/>
<evidence type="ECO:0000256" key="1">
    <source>
        <dbReference type="ARBA" id="ARBA00004141"/>
    </source>
</evidence>
<name>A0A5S6QK76_TRIMR</name>
<evidence type="ECO:0000256" key="3">
    <source>
        <dbReference type="ARBA" id="ARBA00022692"/>
    </source>
</evidence>
<dbReference type="InterPro" id="IPR008429">
    <property type="entry name" value="CLPTM1"/>
</dbReference>
<comment type="subcellular location">
    <subcellularLocation>
        <location evidence="1">Membrane</location>
        <topology evidence="1">Multi-pass membrane protein</topology>
    </subcellularLocation>
</comment>
<evidence type="ECO:0000313" key="7">
    <source>
        <dbReference type="Proteomes" id="UP000046395"/>
    </source>
</evidence>
<feature type="transmembrane region" description="Helical" evidence="6">
    <location>
        <begin position="453"/>
        <end position="472"/>
    </location>
</feature>
<protein>
    <submittedName>
        <fullName evidence="8">Cleft lip and palate transmembrane protein 1</fullName>
    </submittedName>
</protein>
<keyword evidence="5 6" id="KW-0472">Membrane</keyword>
<feature type="transmembrane region" description="Helical" evidence="6">
    <location>
        <begin position="478"/>
        <end position="499"/>
    </location>
</feature>
<feature type="transmembrane region" description="Helical" evidence="6">
    <location>
        <begin position="330"/>
        <end position="350"/>
    </location>
</feature>
<dbReference type="WBParaSite" id="TMUE_2000007603.1">
    <property type="protein sequence ID" value="TMUE_2000007603.1"/>
    <property type="gene ID" value="WBGene00294576"/>
</dbReference>
<dbReference type="GO" id="GO:0016020">
    <property type="term" value="C:membrane"/>
    <property type="evidence" value="ECO:0007669"/>
    <property type="project" value="UniProtKB-SubCell"/>
</dbReference>
<evidence type="ECO:0000256" key="6">
    <source>
        <dbReference type="SAM" id="Phobius"/>
    </source>
</evidence>
<evidence type="ECO:0000256" key="2">
    <source>
        <dbReference type="ARBA" id="ARBA00009310"/>
    </source>
</evidence>
<evidence type="ECO:0000256" key="5">
    <source>
        <dbReference type="ARBA" id="ARBA00023136"/>
    </source>
</evidence>
<comment type="similarity">
    <text evidence="2">Belongs to the CLPTM1 family.</text>
</comment>
<keyword evidence="4 6" id="KW-1133">Transmembrane helix</keyword>
<evidence type="ECO:0000313" key="8">
    <source>
        <dbReference type="WBParaSite" id="TMUE_2000007603.1"/>
    </source>
</evidence>
<keyword evidence="3 6" id="KW-0812">Transmembrane</keyword>
<dbReference type="GO" id="GO:0012505">
    <property type="term" value="C:endomembrane system"/>
    <property type="evidence" value="ECO:0007669"/>
    <property type="project" value="TreeGrafter"/>
</dbReference>
<dbReference type="Pfam" id="PF05602">
    <property type="entry name" value="CLPTM1"/>
    <property type="match status" value="1"/>
</dbReference>
<keyword evidence="7" id="KW-1185">Reference proteome</keyword>
<organism evidence="7 8">
    <name type="scientific">Trichuris muris</name>
    <name type="common">Mouse whipworm</name>
    <dbReference type="NCBI Taxonomy" id="70415"/>
    <lineage>
        <taxon>Eukaryota</taxon>
        <taxon>Metazoa</taxon>
        <taxon>Ecdysozoa</taxon>
        <taxon>Nematoda</taxon>
        <taxon>Enoplea</taxon>
        <taxon>Dorylaimia</taxon>
        <taxon>Trichinellida</taxon>
        <taxon>Trichuridae</taxon>
        <taxon>Trichuris</taxon>
    </lineage>
</organism>
<dbReference type="Proteomes" id="UP000046395">
    <property type="component" value="Unassembled WGS sequence"/>
</dbReference>
<accession>A0A5S6QK76</accession>
<dbReference type="PANTHER" id="PTHR21347:SF14">
    <property type="entry name" value="LIPID SCRAMBLASE CLPTM1-RELATED"/>
    <property type="match status" value="1"/>
</dbReference>